<dbReference type="InterPro" id="IPR013785">
    <property type="entry name" value="Aldolase_TIM"/>
</dbReference>
<dbReference type="PANTHER" id="PTHR42747:SF3">
    <property type="entry name" value="NITRONATE MONOOXYGENASE-RELATED"/>
    <property type="match status" value="1"/>
</dbReference>
<protein>
    <recommendedName>
        <fullName evidence="4">Probable nitronate monooxygenase</fullName>
    </recommendedName>
    <alternativeName>
        <fullName evidence="11">Propionate 3-nitronate monooxygenase</fullName>
    </alternativeName>
</protein>
<keyword evidence="6" id="KW-0285">Flavoprotein</keyword>
<evidence type="ECO:0000256" key="12">
    <source>
        <dbReference type="ARBA" id="ARBA00049401"/>
    </source>
</evidence>
<dbReference type="Pfam" id="PF03060">
    <property type="entry name" value="NMO"/>
    <property type="match status" value="1"/>
</dbReference>
<evidence type="ECO:0000256" key="10">
    <source>
        <dbReference type="ARBA" id="ARBA00023033"/>
    </source>
</evidence>
<dbReference type="CDD" id="cd04730">
    <property type="entry name" value="NPD_like"/>
    <property type="match status" value="1"/>
</dbReference>
<dbReference type="AlphaFoldDB" id="A0A1I4BDI3"/>
<keyword evidence="14" id="KW-1185">Reference proteome</keyword>
<evidence type="ECO:0000256" key="5">
    <source>
        <dbReference type="ARBA" id="ARBA00022575"/>
    </source>
</evidence>
<keyword evidence="8" id="KW-0547">Nucleotide-binding</keyword>
<reference evidence="14" key="1">
    <citation type="submission" date="2016-10" db="EMBL/GenBank/DDBJ databases">
        <authorList>
            <person name="Varghese N."/>
            <person name="Submissions S."/>
        </authorList>
    </citation>
    <scope>NUCLEOTIDE SEQUENCE [LARGE SCALE GENOMIC DNA]</scope>
    <source>
        <strain evidence="14">OK042</strain>
    </source>
</reference>
<accession>A0A1I4BDI3</accession>
<evidence type="ECO:0000256" key="6">
    <source>
        <dbReference type="ARBA" id="ARBA00022630"/>
    </source>
</evidence>
<evidence type="ECO:0000256" key="3">
    <source>
        <dbReference type="ARBA" id="ARBA00009881"/>
    </source>
</evidence>
<keyword evidence="5" id="KW-0216">Detoxification</keyword>
<dbReference type="GO" id="GO:0018580">
    <property type="term" value="F:nitronate monooxygenase activity"/>
    <property type="evidence" value="ECO:0007669"/>
    <property type="project" value="InterPro"/>
</dbReference>
<dbReference type="SUPFAM" id="SSF51412">
    <property type="entry name" value="Inosine monophosphate dehydrogenase (IMPDH)"/>
    <property type="match status" value="1"/>
</dbReference>
<dbReference type="FunFam" id="3.20.20.70:FF:000154">
    <property type="entry name" value="Probable nitronate monooxygenase"/>
    <property type="match status" value="1"/>
</dbReference>
<dbReference type="Proteomes" id="UP000198915">
    <property type="component" value="Unassembled WGS sequence"/>
</dbReference>
<evidence type="ECO:0000256" key="8">
    <source>
        <dbReference type="ARBA" id="ARBA00022741"/>
    </source>
</evidence>
<dbReference type="Gene3D" id="3.20.20.70">
    <property type="entry name" value="Aldolase class I"/>
    <property type="match status" value="1"/>
</dbReference>
<dbReference type="GO" id="GO:0009636">
    <property type="term" value="P:response to toxic substance"/>
    <property type="evidence" value="ECO:0007669"/>
    <property type="project" value="UniProtKB-KW"/>
</dbReference>
<keyword evidence="9" id="KW-0560">Oxidoreductase</keyword>
<gene>
    <name evidence="13" type="ORF">SAMN05518846_11783</name>
</gene>
<keyword evidence="10 13" id="KW-0503">Monooxygenase</keyword>
<evidence type="ECO:0000256" key="2">
    <source>
        <dbReference type="ARBA" id="ARBA00003535"/>
    </source>
</evidence>
<proteinExistence type="inferred from homology"/>
<dbReference type="InterPro" id="IPR004136">
    <property type="entry name" value="NMO"/>
</dbReference>
<comment type="catalytic activity">
    <reaction evidence="12">
        <text>3 propionate 3-nitronate + 3 O2 + H2O = 3 3-oxopropanoate + 2 nitrate + nitrite + H2O2 + 3 H(+)</text>
        <dbReference type="Rhea" id="RHEA:57332"/>
        <dbReference type="ChEBI" id="CHEBI:15377"/>
        <dbReference type="ChEBI" id="CHEBI:15378"/>
        <dbReference type="ChEBI" id="CHEBI:15379"/>
        <dbReference type="ChEBI" id="CHEBI:16240"/>
        <dbReference type="ChEBI" id="CHEBI:16301"/>
        <dbReference type="ChEBI" id="CHEBI:17632"/>
        <dbReference type="ChEBI" id="CHEBI:33190"/>
        <dbReference type="ChEBI" id="CHEBI:136067"/>
    </reaction>
</comment>
<comment type="similarity">
    <text evidence="3">Belongs to the nitronate monooxygenase family. NMO class I subfamily.</text>
</comment>
<evidence type="ECO:0000256" key="4">
    <source>
        <dbReference type="ARBA" id="ARBA00013457"/>
    </source>
</evidence>
<keyword evidence="7" id="KW-0288">FMN</keyword>
<dbReference type="PANTHER" id="PTHR42747">
    <property type="entry name" value="NITRONATE MONOOXYGENASE-RELATED"/>
    <property type="match status" value="1"/>
</dbReference>
<evidence type="ECO:0000256" key="11">
    <source>
        <dbReference type="ARBA" id="ARBA00031155"/>
    </source>
</evidence>
<dbReference type="STRING" id="1884381.SAMN05518846_11783"/>
<organism evidence="13 14">
    <name type="scientific">Brevibacillus centrosporus</name>
    <dbReference type="NCBI Taxonomy" id="54910"/>
    <lineage>
        <taxon>Bacteria</taxon>
        <taxon>Bacillati</taxon>
        <taxon>Bacillota</taxon>
        <taxon>Bacilli</taxon>
        <taxon>Bacillales</taxon>
        <taxon>Paenibacillaceae</taxon>
        <taxon>Brevibacillus</taxon>
    </lineage>
</organism>
<evidence type="ECO:0000256" key="1">
    <source>
        <dbReference type="ARBA" id="ARBA00001917"/>
    </source>
</evidence>
<sequence>MMWQANAITTRLQVKLPILQAGMAGGTTTPELVAAVSEAGGLGTLGAGYMSAGQMRDAIRAIRARTDKPFAVNLFIPESYDGSQPVADSVSSVMNEVRDRLGIPDDPEVTRFAEPFEEQMAVVLEEQVPVFSFTFGVLEKRWLAELKQRGTTTIGTATTVREAIALEASGVDMIAAQGSEGGGHRGSFLPDSPSNLIGTMALVPQIVDRVDIPVIAAGGIMDGRGIAAAFALGAQAVQLGTAFLTCVESGAHPQYKRSVRETSDEATVITRAFSGKSARGIENEFMTLLAPHDHELPPYPVQNALTRDIRNAAAKQDRTEYLSMWAGQAASLSREMSAGELVAALVEETERVCQGLLKK</sequence>
<dbReference type="GO" id="GO:0000166">
    <property type="term" value="F:nucleotide binding"/>
    <property type="evidence" value="ECO:0007669"/>
    <property type="project" value="UniProtKB-KW"/>
</dbReference>
<name>A0A1I4BDI3_9BACL</name>
<evidence type="ECO:0000313" key="13">
    <source>
        <dbReference type="EMBL" id="SFK66845.1"/>
    </source>
</evidence>
<comment type="function">
    <text evidence="2">Nitronate monooxygenase that uses molecular oxygen to catalyze the oxidative denitrification of alkyl nitronates. Acts on propionate 3-nitronate (P3N), the presumed physiological substrate. Probably functions in the detoxification of P3N, a metabolic poison produced by plants and fungi as a defense mechanism.</text>
</comment>
<evidence type="ECO:0000256" key="7">
    <source>
        <dbReference type="ARBA" id="ARBA00022643"/>
    </source>
</evidence>
<evidence type="ECO:0000256" key="9">
    <source>
        <dbReference type="ARBA" id="ARBA00023002"/>
    </source>
</evidence>
<dbReference type="EMBL" id="FORT01000017">
    <property type="protein sequence ID" value="SFK66845.1"/>
    <property type="molecule type" value="Genomic_DNA"/>
</dbReference>
<evidence type="ECO:0000313" key="14">
    <source>
        <dbReference type="Proteomes" id="UP000198915"/>
    </source>
</evidence>
<comment type="cofactor">
    <cofactor evidence="1">
        <name>FMN</name>
        <dbReference type="ChEBI" id="CHEBI:58210"/>
    </cofactor>
</comment>